<reference evidence="6" key="1">
    <citation type="submission" date="2021-02" db="EMBL/GenBank/DDBJ databases">
        <authorList>
            <person name="Nowell W R."/>
        </authorList>
    </citation>
    <scope>NUCLEOTIDE SEQUENCE</scope>
    <source>
        <strain evidence="6">Ploen Becks lab</strain>
    </source>
</reference>
<evidence type="ECO:0000313" key="6">
    <source>
        <dbReference type="EMBL" id="CAF0802932.1"/>
    </source>
</evidence>
<dbReference type="CDD" id="cd06464">
    <property type="entry name" value="ACD_sHsps-like"/>
    <property type="match status" value="1"/>
</dbReference>
<dbReference type="CDD" id="cd06526">
    <property type="entry name" value="metazoan_ACD"/>
    <property type="match status" value="1"/>
</dbReference>
<keyword evidence="3" id="KW-0175">Coiled coil</keyword>
<evidence type="ECO:0000256" key="1">
    <source>
        <dbReference type="PROSITE-ProRule" id="PRU00285"/>
    </source>
</evidence>
<comment type="similarity">
    <text evidence="1 2">Belongs to the small heat shock protein (HSP20) family.</text>
</comment>
<accession>A0A813SZ60</accession>
<dbReference type="AlphaFoldDB" id="A0A813SZ60"/>
<dbReference type="GO" id="GO:0042026">
    <property type="term" value="P:protein refolding"/>
    <property type="evidence" value="ECO:0007669"/>
    <property type="project" value="TreeGrafter"/>
</dbReference>
<dbReference type="InterPro" id="IPR008978">
    <property type="entry name" value="HSP20-like_chaperone"/>
</dbReference>
<dbReference type="SUPFAM" id="SSF49764">
    <property type="entry name" value="HSP20-like chaperones"/>
    <property type="match status" value="3"/>
</dbReference>
<dbReference type="PANTHER" id="PTHR45640">
    <property type="entry name" value="HEAT SHOCK PROTEIN HSP-12.2-RELATED"/>
    <property type="match status" value="1"/>
</dbReference>
<comment type="caution">
    <text evidence="6">The sequence shown here is derived from an EMBL/GenBank/DDBJ whole genome shotgun (WGS) entry which is preliminary data.</text>
</comment>
<evidence type="ECO:0000259" key="5">
    <source>
        <dbReference type="PROSITE" id="PS01031"/>
    </source>
</evidence>
<evidence type="ECO:0000256" key="3">
    <source>
        <dbReference type="SAM" id="Coils"/>
    </source>
</evidence>
<keyword evidence="7" id="KW-1185">Reference proteome</keyword>
<dbReference type="Pfam" id="PF00011">
    <property type="entry name" value="HSP20"/>
    <property type="match status" value="3"/>
</dbReference>
<dbReference type="EMBL" id="CAJNOC010000786">
    <property type="protein sequence ID" value="CAF0802932.1"/>
    <property type="molecule type" value="Genomic_DNA"/>
</dbReference>
<organism evidence="6 7">
    <name type="scientific">Brachionus calyciflorus</name>
    <dbReference type="NCBI Taxonomy" id="104777"/>
    <lineage>
        <taxon>Eukaryota</taxon>
        <taxon>Metazoa</taxon>
        <taxon>Spiralia</taxon>
        <taxon>Gnathifera</taxon>
        <taxon>Rotifera</taxon>
        <taxon>Eurotatoria</taxon>
        <taxon>Monogononta</taxon>
        <taxon>Pseudotrocha</taxon>
        <taxon>Ploima</taxon>
        <taxon>Brachionidae</taxon>
        <taxon>Brachionus</taxon>
    </lineage>
</organism>
<feature type="region of interest" description="Disordered" evidence="4">
    <location>
        <begin position="304"/>
        <end position="328"/>
    </location>
</feature>
<dbReference type="GO" id="GO:0005737">
    <property type="term" value="C:cytoplasm"/>
    <property type="evidence" value="ECO:0007669"/>
    <property type="project" value="TreeGrafter"/>
</dbReference>
<gene>
    <name evidence="6" type="ORF">OXX778_LOCUS6567</name>
</gene>
<dbReference type="GO" id="GO:0051082">
    <property type="term" value="F:unfolded protein binding"/>
    <property type="evidence" value="ECO:0007669"/>
    <property type="project" value="TreeGrafter"/>
</dbReference>
<dbReference type="PANTHER" id="PTHR45640:SF26">
    <property type="entry name" value="RE23625P"/>
    <property type="match status" value="1"/>
</dbReference>
<feature type="coiled-coil region" evidence="3">
    <location>
        <begin position="71"/>
        <end position="98"/>
    </location>
</feature>
<name>A0A813SZ60_9BILA</name>
<protein>
    <recommendedName>
        <fullName evidence="5">SHSP domain-containing protein</fullName>
    </recommendedName>
</protein>
<dbReference type="InterPro" id="IPR002068">
    <property type="entry name" value="A-crystallin/Hsp20_dom"/>
</dbReference>
<feature type="compositionally biased region" description="Low complexity" evidence="4">
    <location>
        <begin position="315"/>
        <end position="327"/>
    </location>
</feature>
<proteinExistence type="inferred from homology"/>
<feature type="domain" description="SHSP" evidence="5">
    <location>
        <begin position="373"/>
        <end position="480"/>
    </location>
</feature>
<dbReference type="PROSITE" id="PS01031">
    <property type="entry name" value="SHSP"/>
    <property type="match status" value="2"/>
</dbReference>
<dbReference type="GO" id="GO:0005634">
    <property type="term" value="C:nucleus"/>
    <property type="evidence" value="ECO:0007669"/>
    <property type="project" value="TreeGrafter"/>
</dbReference>
<evidence type="ECO:0000313" key="7">
    <source>
        <dbReference type="Proteomes" id="UP000663879"/>
    </source>
</evidence>
<evidence type="ECO:0000256" key="4">
    <source>
        <dbReference type="SAM" id="MobiDB-lite"/>
    </source>
</evidence>
<dbReference type="InterPro" id="IPR001436">
    <property type="entry name" value="Alpha-crystallin/sHSP_animal"/>
</dbReference>
<sequence length="579" mass="66271">MSTNKIPLNVDHYEESSSRETNNKNNLNEQRFTREFRSSSTSSSSNKPNSNIYNSNPVFINKNPDNQAFHMKSMINETDRIKNRMAEFEERCRKWREEMFANTYSSKTNEALENDDFLHHHRPNQNTEQRVPFTPLTEKNLDSPFSSKLHRSFIDDVEGGAKRYRIEFEIGDFKQNELMLSSNGNVLIIRGDRELVAGSSTEKKTFNREVNLPDYVDMNKITANLIENTMPNQKNIQKLDDIQSFNNTLVVEAPIIMEKYTFRRSGFDKSQSPIRVKSVGHMPHSSYVKSTSSNYDTPVDDKIANTQESQHSTRKTTTTTTTSTKTTKTCDEVRQRTLSENRKGSIYDLNMNIDDNFKRNNSNLNLKSDSHSTAAPDLITGYPIYDNTEGCVVYKFDLTGFDQSEIHLTITVDRVLEIKACKEKTDHLGKVYQEFKREITLEPEIDINLIKNVLHEGILTIKIPKKIKPDGIGSISNNHSLQAPNGFKEIFTDDGTLTRLNADFRGYNPENVKIVLSANNVLKISAIQHETGVNNNGTVQKESTRQYTLPSWVQPENMKATMSRDGLLTIDFLTNRNIK</sequence>
<dbReference type="Gene3D" id="2.60.40.790">
    <property type="match status" value="3"/>
</dbReference>
<feature type="domain" description="SHSP" evidence="5">
    <location>
        <begin position="144"/>
        <end position="254"/>
    </location>
</feature>
<dbReference type="GO" id="GO:0009408">
    <property type="term" value="P:response to heat"/>
    <property type="evidence" value="ECO:0007669"/>
    <property type="project" value="TreeGrafter"/>
</dbReference>
<evidence type="ECO:0000256" key="2">
    <source>
        <dbReference type="RuleBase" id="RU003616"/>
    </source>
</evidence>
<feature type="compositionally biased region" description="Basic and acidic residues" evidence="4">
    <location>
        <begin position="11"/>
        <end position="22"/>
    </location>
</feature>
<dbReference type="OrthoDB" id="10060792at2759"/>
<dbReference type="Proteomes" id="UP000663879">
    <property type="component" value="Unassembled WGS sequence"/>
</dbReference>
<feature type="compositionally biased region" description="Low complexity" evidence="4">
    <location>
        <begin position="38"/>
        <end position="56"/>
    </location>
</feature>
<feature type="region of interest" description="Disordered" evidence="4">
    <location>
        <begin position="1"/>
        <end position="59"/>
    </location>
</feature>